<accession>A0A2V3DNK2</accession>
<dbReference type="EMBL" id="QHLZ01000016">
    <property type="protein sequence ID" value="PXA64049.1"/>
    <property type="molecule type" value="Genomic_DNA"/>
</dbReference>
<dbReference type="AlphaFoldDB" id="A0A2V3DNK2"/>
<reference evidence="1 2" key="1">
    <citation type="submission" date="2018-05" db="EMBL/GenBank/DDBJ databases">
        <title>Genetic diversity of glacier-inhabiting Cryobacterium bacteria in China and description of Cryobacterium mengkeensis sp. nov. and Arthrobacter glacialis sp. nov.</title>
        <authorList>
            <person name="Liu Q."/>
            <person name="Xin Y.-H."/>
        </authorList>
    </citation>
    <scope>NUCLEOTIDE SEQUENCE [LARGE SCALE GENOMIC DNA]</scope>
    <source>
        <strain evidence="1 2">GP3</strain>
    </source>
</reference>
<gene>
    <name evidence="1" type="ORF">CVS29_16895</name>
</gene>
<dbReference type="Proteomes" id="UP000246303">
    <property type="component" value="Unassembled WGS sequence"/>
</dbReference>
<protein>
    <submittedName>
        <fullName evidence="1">Uncharacterized protein</fullName>
    </submittedName>
</protein>
<name>A0A2V3DNK2_9MICC</name>
<sequence length="196" mass="20973">MDQPHDVKITEADSETVAAQISRHSIGLLRGTAFTALLIIYVAWTLAVAFQSSVQFSGSVAPYLGALIGLAFLISLPGLGYLCTVRDKNGNFMAPTVMVVLIFISYGLLAGVVLVLGLSLAIGTSSTVGEASMWVGILSPILSVALSMLLAGIVRTRLVWEPQSKRLKTAKYWLYLSPPSLFLICQVLYIVGRLVG</sequence>
<keyword evidence="2" id="KW-1185">Reference proteome</keyword>
<comment type="caution">
    <text evidence="1">The sequence shown here is derived from an EMBL/GenBank/DDBJ whole genome shotgun (WGS) entry which is preliminary data.</text>
</comment>
<dbReference type="RefSeq" id="WP_110107658.1">
    <property type="nucleotide sequence ID" value="NZ_JACBZZ010000001.1"/>
</dbReference>
<proteinExistence type="predicted"/>
<evidence type="ECO:0000313" key="1">
    <source>
        <dbReference type="EMBL" id="PXA64049.1"/>
    </source>
</evidence>
<dbReference type="OrthoDB" id="9862634at2"/>
<organism evidence="1 2">
    <name type="scientific">Arthrobacter psychrochitiniphilus</name>
    <dbReference type="NCBI Taxonomy" id="291045"/>
    <lineage>
        <taxon>Bacteria</taxon>
        <taxon>Bacillati</taxon>
        <taxon>Actinomycetota</taxon>
        <taxon>Actinomycetes</taxon>
        <taxon>Micrococcales</taxon>
        <taxon>Micrococcaceae</taxon>
        <taxon>Arthrobacter</taxon>
    </lineage>
</organism>
<evidence type="ECO:0000313" key="2">
    <source>
        <dbReference type="Proteomes" id="UP000246303"/>
    </source>
</evidence>